<name>A0A221W4D7_9PSEU</name>
<gene>
    <name evidence="1" type="ORF">AHOG_14660</name>
</gene>
<evidence type="ECO:0000313" key="2">
    <source>
        <dbReference type="Proteomes" id="UP000204221"/>
    </source>
</evidence>
<organism evidence="1 2">
    <name type="scientific">Actinoalloteichus hoggarensis</name>
    <dbReference type="NCBI Taxonomy" id="1470176"/>
    <lineage>
        <taxon>Bacteria</taxon>
        <taxon>Bacillati</taxon>
        <taxon>Actinomycetota</taxon>
        <taxon>Actinomycetes</taxon>
        <taxon>Pseudonocardiales</taxon>
        <taxon>Pseudonocardiaceae</taxon>
        <taxon>Actinoalloteichus</taxon>
    </lineage>
</organism>
<reference evidence="1 2" key="1">
    <citation type="submission" date="2017-07" db="EMBL/GenBank/DDBJ databases">
        <title>Complete genome sequence of Actinoalloteichus hoggarensis DSM 45943, type strain of Actinoalloteichus hoggarensis.</title>
        <authorList>
            <person name="Ruckert C."/>
            <person name="Nouioui I."/>
            <person name="Willmese J."/>
            <person name="van Wezel G."/>
            <person name="Klenk H.-P."/>
            <person name="Kalinowski J."/>
            <person name="Zotchev S.B."/>
        </authorList>
    </citation>
    <scope>NUCLEOTIDE SEQUENCE [LARGE SCALE GENOMIC DNA]</scope>
    <source>
        <strain evidence="1 2">DSM 45943</strain>
    </source>
</reference>
<dbReference type="KEGG" id="ahg:AHOG_14660"/>
<accession>A0A221W4D7</accession>
<dbReference type="AlphaFoldDB" id="A0A221W4D7"/>
<dbReference type="EMBL" id="CP022521">
    <property type="protein sequence ID" value="ASO20573.1"/>
    <property type="molecule type" value="Genomic_DNA"/>
</dbReference>
<protein>
    <submittedName>
        <fullName evidence="1">Uncharacterized protein</fullName>
    </submittedName>
</protein>
<evidence type="ECO:0000313" key="1">
    <source>
        <dbReference type="EMBL" id="ASO20573.1"/>
    </source>
</evidence>
<keyword evidence="2" id="KW-1185">Reference proteome</keyword>
<sequence>MVDMAAVRDVVRKVVAEAAPEELPLVDGMAVYDDDTVVRRLRRSGPRREPLGFGWGEVVALVTPVVWLLLDEVAQRFAGATVDGATTGVKRLLRRFRRGRRRHTALPVLTAEQRDEVRQEVLALLTRKEIDPATAVKVADAVARSLVSHTGDDPTPGADAARAVR</sequence>
<proteinExistence type="predicted"/>
<dbReference type="Proteomes" id="UP000204221">
    <property type="component" value="Chromosome"/>
</dbReference>